<dbReference type="InterPro" id="IPR028096">
    <property type="entry name" value="EfeO_Cupredoxin"/>
</dbReference>
<evidence type="ECO:0000313" key="3">
    <source>
        <dbReference type="EMBL" id="MBZ2164459.1"/>
    </source>
</evidence>
<dbReference type="SUPFAM" id="SSF49503">
    <property type="entry name" value="Cupredoxins"/>
    <property type="match status" value="1"/>
</dbReference>
<protein>
    <submittedName>
        <fullName evidence="3">Cupredoxin domain-containing protein</fullName>
    </submittedName>
</protein>
<evidence type="ECO:0000256" key="1">
    <source>
        <dbReference type="SAM" id="MobiDB-lite"/>
    </source>
</evidence>
<evidence type="ECO:0000259" key="2">
    <source>
        <dbReference type="Pfam" id="PF13473"/>
    </source>
</evidence>
<dbReference type="AlphaFoldDB" id="A0A8T5UUX8"/>
<dbReference type="Proteomes" id="UP000825933">
    <property type="component" value="Unassembled WGS sequence"/>
</dbReference>
<proteinExistence type="predicted"/>
<feature type="compositionally biased region" description="Low complexity" evidence="1">
    <location>
        <begin position="107"/>
        <end position="121"/>
    </location>
</feature>
<gene>
    <name evidence="3" type="ORF">K8N75_00105</name>
</gene>
<feature type="domain" description="EfeO-type cupredoxin-like" evidence="2">
    <location>
        <begin position="18"/>
        <end position="106"/>
    </location>
</feature>
<dbReference type="Pfam" id="PF13473">
    <property type="entry name" value="Cupredoxin_1"/>
    <property type="match status" value="1"/>
</dbReference>
<dbReference type="RefSeq" id="WP_223790141.1">
    <property type="nucleotide sequence ID" value="NZ_JAIOUQ010000001.1"/>
</dbReference>
<organism evidence="3 4">
    <name type="scientific">Methanobacterium spitsbergense</name>
    <dbReference type="NCBI Taxonomy" id="2874285"/>
    <lineage>
        <taxon>Archaea</taxon>
        <taxon>Methanobacteriati</taxon>
        <taxon>Methanobacteriota</taxon>
        <taxon>Methanomada group</taxon>
        <taxon>Methanobacteria</taxon>
        <taxon>Methanobacteriales</taxon>
        <taxon>Methanobacteriaceae</taxon>
        <taxon>Methanobacterium</taxon>
    </lineage>
</organism>
<dbReference type="Gene3D" id="2.60.40.420">
    <property type="entry name" value="Cupredoxins - blue copper proteins"/>
    <property type="match status" value="1"/>
</dbReference>
<keyword evidence="4" id="KW-1185">Reference proteome</keyword>
<dbReference type="InterPro" id="IPR052721">
    <property type="entry name" value="ET_Amicyanin"/>
</dbReference>
<comment type="caution">
    <text evidence="3">The sequence shown here is derived from an EMBL/GenBank/DDBJ whole genome shotgun (WGS) entry which is preliminary data.</text>
</comment>
<evidence type="ECO:0000313" key="4">
    <source>
        <dbReference type="Proteomes" id="UP000825933"/>
    </source>
</evidence>
<dbReference type="PROSITE" id="PS51257">
    <property type="entry name" value="PROKAR_LIPOPROTEIN"/>
    <property type="match status" value="1"/>
</dbReference>
<dbReference type="EMBL" id="JAIOUQ010000001">
    <property type="protein sequence ID" value="MBZ2164459.1"/>
    <property type="molecule type" value="Genomic_DNA"/>
</dbReference>
<accession>A0A8T5UUX8</accession>
<name>A0A8T5UUX8_9EURY</name>
<feature type="region of interest" description="Disordered" evidence="1">
    <location>
        <begin position="107"/>
        <end position="128"/>
    </location>
</feature>
<dbReference type="PANTHER" id="PTHR36507">
    <property type="entry name" value="BLL1555 PROTEIN"/>
    <property type="match status" value="1"/>
</dbReference>
<reference evidence="4" key="1">
    <citation type="journal article" date="2022" name="Microbiol. Resour. Announc.">
        <title>Draft Genome Sequence of a Methanogenic Archaeon from West Spitsbergen Permafrost.</title>
        <authorList>
            <person name="Trubitsyn V."/>
            <person name="Rivkina E."/>
            <person name="Shcherbakova V."/>
        </authorList>
    </citation>
    <scope>NUCLEOTIDE SEQUENCE [LARGE SCALE GENOMIC DNA]</scope>
    <source>
        <strain evidence="4">VT</strain>
    </source>
</reference>
<sequence length="128" mass="13411">MDRNLIFVGVFLIFGIVAVSGCTSSQTSIVTIQNSSFNPSTLNVQVGTTVTWINKDTTTHDVVSDTGLFNSGNLTNGMSYNYTFNQTGSFAYHSAIQPSMTGTIVVSTNSPSSNGSSNSTSGGSGIKY</sequence>
<dbReference type="PANTHER" id="PTHR36507:SF1">
    <property type="entry name" value="BLL1555 PROTEIN"/>
    <property type="match status" value="1"/>
</dbReference>
<dbReference type="InterPro" id="IPR008972">
    <property type="entry name" value="Cupredoxin"/>
</dbReference>